<dbReference type="Proteomes" id="UP000236655">
    <property type="component" value="Chromosome"/>
</dbReference>
<evidence type="ECO:0000256" key="11">
    <source>
        <dbReference type="RuleBase" id="RU003656"/>
    </source>
</evidence>
<feature type="domain" description="ATP synthase F1 complex delta/epsilon subunit N-terminal" evidence="12">
    <location>
        <begin position="6"/>
        <end position="83"/>
    </location>
</feature>
<dbReference type="AlphaFoldDB" id="A0A2I7N362"/>
<dbReference type="HAMAP" id="MF_00530">
    <property type="entry name" value="ATP_synth_epsil_bac"/>
    <property type="match status" value="1"/>
</dbReference>
<dbReference type="InterPro" id="IPR036771">
    <property type="entry name" value="ATPsynth_dsu/esu_N"/>
</dbReference>
<comment type="subcellular location">
    <subcellularLocation>
        <location evidence="2 10">Cell membrane</location>
        <topology evidence="2 10">Peripheral membrane protein</topology>
    </subcellularLocation>
</comment>
<comment type="similarity">
    <text evidence="3 10 11">Belongs to the ATPase epsilon chain family.</text>
</comment>
<dbReference type="InterPro" id="IPR001469">
    <property type="entry name" value="ATP_synth_F1_dsu/esu"/>
</dbReference>
<protein>
    <recommendedName>
        <fullName evidence="10">ATP synthase epsilon chain</fullName>
    </recommendedName>
    <alternativeName>
        <fullName evidence="10">ATP synthase F1 sector epsilon subunit</fullName>
    </alternativeName>
    <alternativeName>
        <fullName evidence="10">F-ATPase epsilon subunit</fullName>
    </alternativeName>
</protein>
<evidence type="ECO:0000256" key="2">
    <source>
        <dbReference type="ARBA" id="ARBA00004202"/>
    </source>
</evidence>
<dbReference type="KEGG" id="nba:CUN60_00705"/>
<keyword evidence="10" id="KW-0375">Hydrogen ion transport</keyword>
<keyword evidence="8 10" id="KW-0139">CF(1)</keyword>
<evidence type="ECO:0000256" key="3">
    <source>
        <dbReference type="ARBA" id="ARBA00005712"/>
    </source>
</evidence>
<dbReference type="GO" id="GO:0005524">
    <property type="term" value="F:ATP binding"/>
    <property type="evidence" value="ECO:0007669"/>
    <property type="project" value="UniProtKB-UniRule"/>
</dbReference>
<dbReference type="GO" id="GO:0046933">
    <property type="term" value="F:proton-transporting ATP synthase activity, rotational mechanism"/>
    <property type="evidence" value="ECO:0007669"/>
    <property type="project" value="UniProtKB-UniRule"/>
</dbReference>
<dbReference type="NCBIfam" id="NF001847">
    <property type="entry name" value="PRK00571.1-4"/>
    <property type="match status" value="1"/>
</dbReference>
<gene>
    <name evidence="10" type="primary">atpC</name>
    <name evidence="13" type="ORF">CUN60_00705</name>
</gene>
<dbReference type="PANTHER" id="PTHR13822">
    <property type="entry name" value="ATP SYNTHASE DELTA/EPSILON CHAIN"/>
    <property type="match status" value="1"/>
</dbReference>
<dbReference type="InterPro" id="IPR020546">
    <property type="entry name" value="ATP_synth_F1_dsu/esu_N"/>
</dbReference>
<comment type="function">
    <text evidence="1 10">Produces ATP from ADP in the presence of a proton gradient across the membrane.</text>
</comment>
<dbReference type="PANTHER" id="PTHR13822:SF10">
    <property type="entry name" value="ATP SYNTHASE EPSILON CHAIN, CHLOROPLASTIC"/>
    <property type="match status" value="1"/>
</dbReference>
<evidence type="ECO:0000256" key="6">
    <source>
        <dbReference type="ARBA" id="ARBA00023065"/>
    </source>
</evidence>
<dbReference type="Gene3D" id="2.60.15.10">
    <property type="entry name" value="F0F1 ATP synthase delta/epsilon subunit, N-terminal"/>
    <property type="match status" value="1"/>
</dbReference>
<dbReference type="GO" id="GO:0045259">
    <property type="term" value="C:proton-transporting ATP synthase complex"/>
    <property type="evidence" value="ECO:0007669"/>
    <property type="project" value="UniProtKB-KW"/>
</dbReference>
<accession>A0A2I7N362</accession>
<keyword evidence="6 10" id="KW-0406">Ion transport</keyword>
<evidence type="ECO:0000256" key="9">
    <source>
        <dbReference type="ARBA" id="ARBA00023310"/>
    </source>
</evidence>
<evidence type="ECO:0000313" key="13">
    <source>
        <dbReference type="EMBL" id="AUR50880.1"/>
    </source>
</evidence>
<comment type="subunit">
    <text evidence="4 10 11">F-type ATPases have 2 components, CF(1) - the catalytic core - and CF(0) - the membrane proton channel. CF(1) has five subunits: alpha(3), beta(3), gamma(1), delta(1), epsilon(1). CF(0) has three main subunits: a, b and c.</text>
</comment>
<dbReference type="Pfam" id="PF02823">
    <property type="entry name" value="ATP-synt_DE_N"/>
    <property type="match status" value="1"/>
</dbReference>
<evidence type="ECO:0000256" key="1">
    <source>
        <dbReference type="ARBA" id="ARBA00003543"/>
    </source>
</evidence>
<dbReference type="OrthoDB" id="9791445at2"/>
<evidence type="ECO:0000256" key="7">
    <source>
        <dbReference type="ARBA" id="ARBA00023136"/>
    </source>
</evidence>
<dbReference type="SUPFAM" id="SSF46604">
    <property type="entry name" value="Epsilon subunit of F1F0-ATP synthase C-terminal domain"/>
    <property type="match status" value="1"/>
</dbReference>
<dbReference type="RefSeq" id="WP_102950180.1">
    <property type="nucleotide sequence ID" value="NZ_CP024847.1"/>
</dbReference>
<evidence type="ECO:0000256" key="10">
    <source>
        <dbReference type="HAMAP-Rule" id="MF_00530"/>
    </source>
</evidence>
<keyword evidence="5 10" id="KW-0813">Transport</keyword>
<reference evidence="14" key="1">
    <citation type="submission" date="2017-11" db="EMBL/GenBank/DDBJ databases">
        <authorList>
            <person name="Chan K.G."/>
            <person name="Lee L.S."/>
        </authorList>
    </citation>
    <scope>NUCLEOTIDE SEQUENCE [LARGE SCALE GENOMIC DNA]</scope>
    <source>
        <strain evidence="14">DSM 100970</strain>
    </source>
</reference>
<keyword evidence="14" id="KW-1185">Reference proteome</keyword>
<dbReference type="GO" id="GO:0005886">
    <property type="term" value="C:plasma membrane"/>
    <property type="evidence" value="ECO:0007669"/>
    <property type="project" value="UniProtKB-SubCell"/>
</dbReference>
<proteinExistence type="inferred from homology"/>
<name>A0A2I7N362_9NEIS</name>
<dbReference type="InterPro" id="IPR036794">
    <property type="entry name" value="ATP_F1_dsu/esu_C_sf"/>
</dbReference>
<evidence type="ECO:0000256" key="4">
    <source>
        <dbReference type="ARBA" id="ARBA00011648"/>
    </source>
</evidence>
<keyword evidence="9 10" id="KW-0066">ATP synthesis</keyword>
<sequence length="144" mass="15962">MTTMLVDIVSSEEQIFSGEAEYLVAPGYEGELGVYPHHIQLINRLKPGVLRVKLPNHEMHLVFAISGGFLEVQGNKATVLADVVERSDDLDEAKLVEQKKLAEERIKQSGATINEDDAKAYAALELIIAQLKAVEYSNKQARRS</sequence>
<evidence type="ECO:0000313" key="14">
    <source>
        <dbReference type="Proteomes" id="UP000236655"/>
    </source>
</evidence>
<organism evidence="13 14">
    <name type="scientific">Aquella oligotrophica</name>
    <dbReference type="NCBI Taxonomy" id="2067065"/>
    <lineage>
        <taxon>Bacteria</taxon>
        <taxon>Pseudomonadati</taxon>
        <taxon>Pseudomonadota</taxon>
        <taxon>Betaproteobacteria</taxon>
        <taxon>Neisseriales</taxon>
        <taxon>Neisseriaceae</taxon>
        <taxon>Aquella</taxon>
    </lineage>
</organism>
<dbReference type="EMBL" id="CP024847">
    <property type="protein sequence ID" value="AUR50880.1"/>
    <property type="molecule type" value="Genomic_DNA"/>
</dbReference>
<keyword evidence="10" id="KW-1003">Cell membrane</keyword>
<keyword evidence="7 10" id="KW-0472">Membrane</keyword>
<dbReference type="NCBIfam" id="TIGR01216">
    <property type="entry name" value="ATP_synt_epsi"/>
    <property type="match status" value="1"/>
</dbReference>
<evidence type="ECO:0000256" key="8">
    <source>
        <dbReference type="ARBA" id="ARBA00023196"/>
    </source>
</evidence>
<dbReference type="SUPFAM" id="SSF51344">
    <property type="entry name" value="Epsilon subunit of F1F0-ATP synthase N-terminal domain"/>
    <property type="match status" value="1"/>
</dbReference>
<dbReference type="CDD" id="cd12152">
    <property type="entry name" value="F1-ATPase_delta"/>
    <property type="match status" value="1"/>
</dbReference>
<evidence type="ECO:0000259" key="12">
    <source>
        <dbReference type="Pfam" id="PF02823"/>
    </source>
</evidence>
<evidence type="ECO:0000256" key="5">
    <source>
        <dbReference type="ARBA" id="ARBA00022448"/>
    </source>
</evidence>